<feature type="domain" description="HpaB/PvcC/4-BUDH C-terminal" evidence="4">
    <location>
        <begin position="280"/>
        <end position="477"/>
    </location>
</feature>
<accession>A0ABS7UWF3</accession>
<dbReference type="InterPro" id="IPR012687">
    <property type="entry name" value="HpaB_Deino-type"/>
</dbReference>
<dbReference type="InterPro" id="IPR046373">
    <property type="entry name" value="Acyl-CoA_Oxase/DH_mid-dom_sf"/>
</dbReference>
<organism evidence="6 7">
    <name type="scientific">Metabacillus rhizolycopersici</name>
    <dbReference type="NCBI Taxonomy" id="2875709"/>
    <lineage>
        <taxon>Bacteria</taxon>
        <taxon>Bacillati</taxon>
        <taxon>Bacillota</taxon>
        <taxon>Bacilli</taxon>
        <taxon>Bacillales</taxon>
        <taxon>Bacillaceae</taxon>
        <taxon>Metabacillus</taxon>
    </lineage>
</organism>
<evidence type="ECO:0000259" key="4">
    <source>
        <dbReference type="Pfam" id="PF03241"/>
    </source>
</evidence>
<proteinExistence type="predicted"/>
<dbReference type="RefSeq" id="WP_224141100.1">
    <property type="nucleotide sequence ID" value="NZ_JAIQUM010000063.1"/>
</dbReference>
<dbReference type="SUPFAM" id="SSF47203">
    <property type="entry name" value="Acyl-CoA dehydrogenase C-terminal domain-like"/>
    <property type="match status" value="1"/>
</dbReference>
<dbReference type="GO" id="GO:0052881">
    <property type="term" value="F:4-hydroxyphenylacetate 3-monooxygenase activity"/>
    <property type="evidence" value="ECO:0007669"/>
    <property type="project" value="UniProtKB-EC"/>
</dbReference>
<dbReference type="Pfam" id="PF11794">
    <property type="entry name" value="HpaB_N"/>
    <property type="match status" value="1"/>
</dbReference>
<comment type="caution">
    <text evidence="6">The sequence shown here is derived from an EMBL/GenBank/DDBJ whole genome shotgun (WGS) entry which is preliminary data.</text>
</comment>
<dbReference type="InterPro" id="IPR024674">
    <property type="entry name" value="HpaB/PvcC/4-BUDH_N"/>
</dbReference>
<dbReference type="InterPro" id="IPR009100">
    <property type="entry name" value="AcylCoA_DH/oxidase_NM_dom_sf"/>
</dbReference>
<dbReference type="PANTHER" id="PTHR36117:SF3">
    <property type="entry name" value="4-HYDROXYPHENYLACETATE 3-MONOOXYGENASE-RELATED"/>
    <property type="match status" value="1"/>
</dbReference>
<dbReference type="EMBL" id="JAIQUM010000063">
    <property type="protein sequence ID" value="MBZ5752646.1"/>
    <property type="molecule type" value="Genomic_DNA"/>
</dbReference>
<dbReference type="InterPro" id="IPR024719">
    <property type="entry name" value="HpaB/PvcC/4-BUDH_C"/>
</dbReference>
<dbReference type="Gene3D" id="1.20.140.10">
    <property type="entry name" value="Butyryl-CoA Dehydrogenase, subunit A, domain 3"/>
    <property type="match status" value="1"/>
</dbReference>
<evidence type="ECO:0000313" key="7">
    <source>
        <dbReference type="Proteomes" id="UP001165287"/>
    </source>
</evidence>
<keyword evidence="7" id="KW-1185">Reference proteome</keyword>
<dbReference type="PANTHER" id="PTHR36117">
    <property type="entry name" value="4-HYDROXYPHENYLACETATE 3-MONOOXYGENASE-RELATED"/>
    <property type="match status" value="1"/>
</dbReference>
<dbReference type="Pfam" id="PF03241">
    <property type="entry name" value="HpaB"/>
    <property type="match status" value="1"/>
</dbReference>
<keyword evidence="3 6" id="KW-0560">Oxidoreductase</keyword>
<evidence type="ECO:0000256" key="2">
    <source>
        <dbReference type="ARBA" id="ARBA00022827"/>
    </source>
</evidence>
<dbReference type="Gene3D" id="1.10.3140.10">
    <property type="entry name" value="4-hydroxybutyryl-coa dehydratase, domain 1"/>
    <property type="match status" value="1"/>
</dbReference>
<dbReference type="SUPFAM" id="SSF56645">
    <property type="entry name" value="Acyl-CoA dehydrogenase NM domain-like"/>
    <property type="match status" value="1"/>
</dbReference>
<keyword evidence="2" id="KW-0274">FAD</keyword>
<evidence type="ECO:0000313" key="6">
    <source>
        <dbReference type="EMBL" id="MBZ5752646.1"/>
    </source>
</evidence>
<dbReference type="InterPro" id="IPR004925">
    <property type="entry name" value="HpaB/PvcC/4-BUDH"/>
</dbReference>
<dbReference type="EC" id="1.14.14.9" evidence="6"/>
<dbReference type="NCBIfam" id="TIGR02309">
    <property type="entry name" value="HpaB-1"/>
    <property type="match status" value="1"/>
</dbReference>
<evidence type="ECO:0000259" key="5">
    <source>
        <dbReference type="Pfam" id="PF11794"/>
    </source>
</evidence>
<feature type="domain" description="HpaB/PvcC/4-BUDH N-terminal" evidence="5">
    <location>
        <begin position="6"/>
        <end position="271"/>
    </location>
</feature>
<dbReference type="Gene3D" id="2.40.110.10">
    <property type="entry name" value="Butyryl-CoA Dehydrogenase, subunit A, domain 2"/>
    <property type="match status" value="1"/>
</dbReference>
<name>A0ABS7UWF3_9BACI</name>
<reference evidence="6" key="1">
    <citation type="submission" date="2024-05" db="EMBL/GenBank/DDBJ databases">
        <title>Metabacillus sp. nov., isolated from the rhizosphere soil of tomato plants.</title>
        <authorList>
            <person name="Ma R."/>
        </authorList>
    </citation>
    <scope>NUCLEOTIDE SEQUENCE</scope>
    <source>
        <strain evidence="6">DBTR6</strain>
    </source>
</reference>
<dbReference type="PIRSF" id="PIRSF000331">
    <property type="entry name" value="HpaA_HpaB"/>
    <property type="match status" value="1"/>
</dbReference>
<dbReference type="Proteomes" id="UP001165287">
    <property type="component" value="Unassembled WGS sequence"/>
</dbReference>
<evidence type="ECO:0000256" key="3">
    <source>
        <dbReference type="ARBA" id="ARBA00023002"/>
    </source>
</evidence>
<evidence type="ECO:0000256" key="1">
    <source>
        <dbReference type="ARBA" id="ARBA00022630"/>
    </source>
</evidence>
<dbReference type="InterPro" id="IPR036250">
    <property type="entry name" value="AcylCo_DH-like_C"/>
</dbReference>
<keyword evidence="1" id="KW-0285">Flavoprotein</keyword>
<sequence>MPAINGTEYLSRIDQMQPNVWIKGERITGKISEHPAYKGAMLTKASLYDIQVQPELQEKMTYKSPKTNEPVGLSFLQPKTKEDLESRRHMIKTWATKTAGMMGRTPDYLNTVIMSLSASASILKDQDEEFSKNLIKLYETARDQDLSFTHSFISPQINRSSNYLELSPQPIATKIVKKNSDGLVVKGARLLATQGGMTDEVLILPSGSKVTDEENAFCFSVPTDSEGLKFICRESYHQGASTFNYPLSSRFHEMDTMIVFDNVLVPWERVFFYHRQDIAHKLFTKCSFTPQTLHQVVIRQITKTEFILGLAQKMVSTLNLSEYQHIQEKISEVIIALESMKALLDRAELHAKTDEWGTMNPHTHSLYVAVNIFPKLYPRMVEILQLIGTGGLVALPTEEDFHSSLVSDLDQYWQGTACNAITKTKIFRLAWDLTMSAFGTRQTQYERYFYGDPVRLASNLYASYPRDEYIGHVEQFLDLNDEAK</sequence>
<gene>
    <name evidence="6" type="primary">hpaB</name>
    <name evidence="6" type="ORF">K9V48_21000</name>
</gene>
<protein>
    <submittedName>
        <fullName evidence="6">4-hydroxyphenylacetate 3-monooxygenase, oxygenase component</fullName>
        <ecNumber evidence="6">1.14.14.9</ecNumber>
    </submittedName>
</protein>